<dbReference type="PANTHER" id="PTHR45580:SF6">
    <property type="entry name" value="CARBOXYLESTERASE TYPE B DOMAIN-CONTAINING PROTEIN"/>
    <property type="match status" value="1"/>
</dbReference>
<evidence type="ECO:0000256" key="3">
    <source>
        <dbReference type="ARBA" id="ARBA00022801"/>
    </source>
</evidence>
<evidence type="ECO:0000313" key="6">
    <source>
        <dbReference type="EMBL" id="GMR62956.1"/>
    </source>
</evidence>
<proteinExistence type="inferred from homology"/>
<dbReference type="Proteomes" id="UP001328107">
    <property type="component" value="Unassembled WGS sequence"/>
</dbReference>
<dbReference type="SUPFAM" id="SSF53474">
    <property type="entry name" value="alpha/beta-Hydrolases"/>
    <property type="match status" value="1"/>
</dbReference>
<dbReference type="PROSITE" id="PS00122">
    <property type="entry name" value="CARBOXYLESTERASE_B_1"/>
    <property type="match status" value="1"/>
</dbReference>
<dbReference type="GO" id="GO:0052689">
    <property type="term" value="F:carboxylic ester hydrolase activity"/>
    <property type="evidence" value="ECO:0007669"/>
    <property type="project" value="UniProtKB-KW"/>
</dbReference>
<feature type="domain" description="Carboxylesterase type B" evidence="5">
    <location>
        <begin position="21"/>
        <end position="352"/>
    </location>
</feature>
<feature type="domain" description="Carboxylesterase type B" evidence="5">
    <location>
        <begin position="382"/>
        <end position="478"/>
    </location>
</feature>
<dbReference type="AlphaFoldDB" id="A0AAN5IGH2"/>
<dbReference type="Pfam" id="PF00135">
    <property type="entry name" value="COesterase"/>
    <property type="match status" value="2"/>
</dbReference>
<organism evidence="6 7">
    <name type="scientific">Pristionchus mayeri</name>
    <dbReference type="NCBI Taxonomy" id="1317129"/>
    <lineage>
        <taxon>Eukaryota</taxon>
        <taxon>Metazoa</taxon>
        <taxon>Ecdysozoa</taxon>
        <taxon>Nematoda</taxon>
        <taxon>Chromadorea</taxon>
        <taxon>Rhabditida</taxon>
        <taxon>Rhabditina</taxon>
        <taxon>Diplogasteromorpha</taxon>
        <taxon>Diplogasteroidea</taxon>
        <taxon>Neodiplogasteridae</taxon>
        <taxon>Pristionchus</taxon>
    </lineage>
</organism>
<feature type="chain" id="PRO_5042665346" description="Carboxylic ester hydrolase" evidence="4">
    <location>
        <begin position="18"/>
        <end position="487"/>
    </location>
</feature>
<accession>A0AAN5IGH2</accession>
<comment type="similarity">
    <text evidence="1 4">Belongs to the type-B carboxylesterase/lipase family.</text>
</comment>
<dbReference type="EC" id="3.1.1.-" evidence="4"/>
<dbReference type="Gene3D" id="3.40.50.1820">
    <property type="entry name" value="alpha/beta hydrolase"/>
    <property type="match status" value="1"/>
</dbReference>
<feature type="signal peptide" evidence="4">
    <location>
        <begin position="1"/>
        <end position="17"/>
    </location>
</feature>
<sequence length="487" mass="54049">HIVLILVTSSLLQLTASSEFPVIKTSYGSLRGYTFTAEDGTEALIFKRIPFASAPIGRLRWRKPAPPQSWNGTIDSTFFGPACGQRTIQYDGPITGFSEDCLHLNVYTKHKSIESNARCPVLFVIHGGSGLYESTMKFPDETLTRNFVAEDIVVVTTAYRLGAFGALALGDENALPANLALHDIIAALKFTRAEIGHFGGDKERITILGHSAGGQYALMLAFSPGISKPGEKRLFDGVVCMSGDSRLKPQEESVMHSHKLTSKLGCEGTAQEIMDCLRLFDTEAILAASFEIRGYSLESTMSGESPSGVTMAGELFPISSQLEFHESTDPVRLMIGTTIYEMPGGAGVDRVNQVIGIKNDEECYEKYKKDVASGVFVTYYSQASQDCIMTTHMYAKHQAEIGGEAYLYEYGDPDRGIHTDDVYFVLGFHKYELNENQKWMSRVYPRYFSNFIRGERPAQDWSSVTPTLMNYYSINRSISEDVYPHTR</sequence>
<comment type="caution">
    <text evidence="6">The sequence shown here is derived from an EMBL/GenBank/DDBJ whole genome shotgun (WGS) entry which is preliminary data.</text>
</comment>
<dbReference type="PANTHER" id="PTHR45580">
    <property type="entry name" value="PROTEIN CBG05369"/>
    <property type="match status" value="1"/>
</dbReference>
<dbReference type="InterPro" id="IPR019826">
    <property type="entry name" value="Carboxylesterase_B_AS"/>
</dbReference>
<keyword evidence="2" id="KW-0719">Serine esterase</keyword>
<dbReference type="InterPro" id="IPR002018">
    <property type="entry name" value="CarbesteraseB"/>
</dbReference>
<keyword evidence="3 4" id="KW-0378">Hydrolase</keyword>
<evidence type="ECO:0000259" key="5">
    <source>
        <dbReference type="Pfam" id="PF00135"/>
    </source>
</evidence>
<name>A0AAN5IGH2_9BILA</name>
<evidence type="ECO:0000256" key="4">
    <source>
        <dbReference type="RuleBase" id="RU361235"/>
    </source>
</evidence>
<reference evidence="7" key="1">
    <citation type="submission" date="2022-10" db="EMBL/GenBank/DDBJ databases">
        <title>Genome assembly of Pristionchus species.</title>
        <authorList>
            <person name="Yoshida K."/>
            <person name="Sommer R.J."/>
        </authorList>
    </citation>
    <scope>NUCLEOTIDE SEQUENCE [LARGE SCALE GENOMIC DNA]</scope>
    <source>
        <strain evidence="7">RS5460</strain>
    </source>
</reference>
<gene>
    <name evidence="6" type="ORF">PMAYCL1PPCAC_33151</name>
</gene>
<dbReference type="EMBL" id="BTRK01000006">
    <property type="protein sequence ID" value="GMR62956.1"/>
    <property type="molecule type" value="Genomic_DNA"/>
</dbReference>
<evidence type="ECO:0000313" key="7">
    <source>
        <dbReference type="Proteomes" id="UP001328107"/>
    </source>
</evidence>
<keyword evidence="4" id="KW-0732">Signal</keyword>
<keyword evidence="7" id="KW-1185">Reference proteome</keyword>
<feature type="non-terminal residue" evidence="6">
    <location>
        <position position="1"/>
    </location>
</feature>
<feature type="non-terminal residue" evidence="6">
    <location>
        <position position="487"/>
    </location>
</feature>
<evidence type="ECO:0000256" key="1">
    <source>
        <dbReference type="ARBA" id="ARBA00005964"/>
    </source>
</evidence>
<dbReference type="InterPro" id="IPR029058">
    <property type="entry name" value="AB_hydrolase_fold"/>
</dbReference>
<evidence type="ECO:0000256" key="2">
    <source>
        <dbReference type="ARBA" id="ARBA00022487"/>
    </source>
</evidence>
<protein>
    <recommendedName>
        <fullName evidence="4">Carboxylic ester hydrolase</fullName>
        <ecNumber evidence="4">3.1.1.-</ecNumber>
    </recommendedName>
</protein>